<evidence type="ECO:0000256" key="6">
    <source>
        <dbReference type="PROSITE-ProRule" id="PRU01024"/>
    </source>
</evidence>
<dbReference type="Pfam" id="PF05958">
    <property type="entry name" value="tRNA_U5-meth_tr"/>
    <property type="match status" value="1"/>
</dbReference>
<evidence type="ECO:0000313" key="9">
    <source>
        <dbReference type="EMBL" id="AGF49700.1"/>
    </source>
</evidence>
<keyword evidence="1" id="KW-0408">Iron</keyword>
<feature type="binding site" evidence="6">
    <location>
        <position position="296"/>
    </location>
    <ligand>
        <name>S-adenosyl-L-methionine</name>
        <dbReference type="ChEBI" id="CHEBI:59789"/>
    </ligand>
</feature>
<keyword evidence="2 6" id="KW-0489">Methyltransferase</keyword>
<dbReference type="GO" id="GO:0051539">
    <property type="term" value="F:4 iron, 4 sulfur cluster binding"/>
    <property type="evidence" value="ECO:0007669"/>
    <property type="project" value="UniProtKB-KW"/>
</dbReference>
<proteinExistence type="inferred from homology"/>
<keyword evidence="4 6" id="KW-0949">S-adenosyl-L-methionine</keyword>
<name>M1MD62_9PROT</name>
<evidence type="ECO:0000256" key="3">
    <source>
        <dbReference type="ARBA" id="ARBA00022679"/>
    </source>
</evidence>
<keyword evidence="3 6" id="KW-0808">Transferase</keyword>
<dbReference type="InterPro" id="IPR010280">
    <property type="entry name" value="U5_MeTrfase_fam"/>
</dbReference>
<dbReference type="NCBIfam" id="NF009639">
    <property type="entry name" value="PRK13168.1"/>
    <property type="match status" value="1"/>
</dbReference>
<dbReference type="CDD" id="cd02440">
    <property type="entry name" value="AdoMet_MTases"/>
    <property type="match status" value="1"/>
</dbReference>
<dbReference type="EMBL" id="CP003807">
    <property type="protein sequence ID" value="AGF49700.1"/>
    <property type="molecule type" value="Genomic_DNA"/>
</dbReference>
<feature type="binding site" evidence="6">
    <location>
        <position position="366"/>
    </location>
    <ligand>
        <name>S-adenosyl-L-methionine</name>
        <dbReference type="ChEBI" id="CHEBI:59789"/>
    </ligand>
</feature>
<feature type="binding site" evidence="6">
    <location>
        <position position="267"/>
    </location>
    <ligand>
        <name>S-adenosyl-L-methionine</name>
        <dbReference type="ChEBI" id="CHEBI:59789"/>
    </ligand>
</feature>
<dbReference type="InterPro" id="IPR030390">
    <property type="entry name" value="MeTrfase_TrmA_AS"/>
</dbReference>
<reference evidence="9 10" key="1">
    <citation type="journal article" date="2013" name="Genome Biol. Evol.">
        <title>Genome evolution and phylogenomic analysis of candidatus kinetoplastibacterium, the betaproteobacterial endosymbionts of strigomonas and angomonas.</title>
        <authorList>
            <person name="Alves J.M."/>
            <person name="Serrano M.G."/>
            <person name="Maia da Silva F."/>
            <person name="Voegtly L.J."/>
            <person name="Matveyev A.V."/>
            <person name="Teixeira M.M."/>
            <person name="Camargo E.P."/>
            <person name="Buck G.A."/>
        </authorList>
    </citation>
    <scope>NUCLEOTIDE SEQUENCE [LARGE SCALE GENOMIC DNA]</scope>
    <source>
        <strain evidence="9 10">TCC012E</strain>
    </source>
</reference>
<dbReference type="SUPFAM" id="SSF50249">
    <property type="entry name" value="Nucleic acid-binding proteins"/>
    <property type="match status" value="1"/>
</dbReference>
<evidence type="ECO:0000313" key="10">
    <source>
        <dbReference type="Proteomes" id="UP000011563"/>
    </source>
</evidence>
<dbReference type="Proteomes" id="UP000011563">
    <property type="component" value="Chromosome"/>
</dbReference>
<dbReference type="AlphaFoldDB" id="M1MD62"/>
<evidence type="ECO:0000256" key="2">
    <source>
        <dbReference type="ARBA" id="ARBA00022603"/>
    </source>
</evidence>
<dbReference type="GO" id="GO:0070041">
    <property type="term" value="F:rRNA (uridine-C5-)-methyltransferase activity"/>
    <property type="evidence" value="ECO:0007669"/>
    <property type="project" value="TreeGrafter"/>
</dbReference>
<comment type="similarity">
    <text evidence="6">Belongs to the class I-like SAM-binding methyltransferase superfamily. RNA M5U methyltransferase family.</text>
</comment>
<sequence>MEYNLKKTLRIESIDAKGIGVSHDENGKVVFVDGSLPGELVQAKIIKRKSSYDIAVLEDIIISSPHRVIPRCKYFNICGGCSIQHLDAAAQVAIKQRVLEDSFCHIGKVRPGFLFCPVYAETWHYRDRSRLFVKFLQNKDKLLLGFYERKSNRVINILNCPILSRKINILLSPIREVLHKLTIRNSISQVEIAVGENSVSLLIYNSCTPSRYDIIDLVSFGMDNSVDVWLHSGDIIYKVGDCSYEDTSYSLPEFEISIPFRPKNFTQINHKLNRILVSKVVGLMDIKSSDNVLDLFCGLGNFTFPIARMANKVLGIDIDDNLICKANSIAVNYNLQDVVSFIKLDLFSLKDSFFNNLDPFDIMLIDPPRSGADLIVRLLISLANNKRPRRVVYVSCNPHTLARDSYLLVTNGGYRIVCSGIINMFPHTSHVESITVFDT</sequence>
<keyword evidence="5" id="KW-0411">Iron-sulfur</keyword>
<dbReference type="InterPro" id="IPR030391">
    <property type="entry name" value="MeTrfase_TrmA_CS"/>
</dbReference>
<dbReference type="InterPro" id="IPR012340">
    <property type="entry name" value="NA-bd_OB-fold"/>
</dbReference>
<protein>
    <submittedName>
        <fullName evidence="9">TrmA family RNA methyltransferase</fullName>
        <ecNumber evidence="9">2.1.1.-</ecNumber>
    </submittedName>
</protein>
<dbReference type="HOGENOM" id="CLU_014689_8_2_4"/>
<dbReference type="Gene3D" id="2.40.50.1070">
    <property type="match status" value="1"/>
</dbReference>
<keyword evidence="10" id="KW-1185">Reference proteome</keyword>
<organism evidence="9 10">
    <name type="scientific">Candidatus Kinetoplastidibacterium blastocrithidiae TCC012E</name>
    <dbReference type="NCBI Taxonomy" id="1208922"/>
    <lineage>
        <taxon>Bacteria</taxon>
        <taxon>Pseudomonadati</taxon>
        <taxon>Pseudomonadota</taxon>
        <taxon>Betaproteobacteria</taxon>
        <taxon>Candidatus Kinetoplastidibacterium</taxon>
    </lineage>
</organism>
<evidence type="ECO:0000256" key="4">
    <source>
        <dbReference type="ARBA" id="ARBA00022691"/>
    </source>
</evidence>
<evidence type="ECO:0000256" key="5">
    <source>
        <dbReference type="ARBA" id="ARBA00023014"/>
    </source>
</evidence>
<feature type="active site" evidence="7">
    <location>
        <position position="396"/>
    </location>
</feature>
<dbReference type="PANTHER" id="PTHR11061:SF49">
    <property type="entry name" value="23S RRNA (URACIL(1939)-C(5))-METHYLTRANSFERASE RLMD"/>
    <property type="match status" value="1"/>
</dbReference>
<dbReference type="PROSITE" id="PS01231">
    <property type="entry name" value="TRMA_2"/>
    <property type="match status" value="1"/>
</dbReference>
<dbReference type="PROSITE" id="PS51687">
    <property type="entry name" value="SAM_MT_RNA_M5U"/>
    <property type="match status" value="1"/>
</dbReference>
<gene>
    <name evidence="9" type="ORF">BCUE_0502</name>
</gene>
<dbReference type="EC" id="2.1.1.-" evidence="9"/>
<feature type="binding site" evidence="6">
    <location>
        <position position="317"/>
    </location>
    <ligand>
        <name>S-adenosyl-L-methionine</name>
        <dbReference type="ChEBI" id="CHEBI:59789"/>
    </ligand>
</feature>
<dbReference type="PROSITE" id="PS01230">
    <property type="entry name" value="TRMA_1"/>
    <property type="match status" value="1"/>
</dbReference>
<dbReference type="GO" id="GO:0070475">
    <property type="term" value="P:rRNA base methylation"/>
    <property type="evidence" value="ECO:0007669"/>
    <property type="project" value="TreeGrafter"/>
</dbReference>
<dbReference type="SUPFAM" id="SSF53335">
    <property type="entry name" value="S-adenosyl-L-methionine-dependent methyltransferases"/>
    <property type="match status" value="1"/>
</dbReference>
<feature type="domain" description="TRAM" evidence="8">
    <location>
        <begin position="1"/>
        <end position="59"/>
    </location>
</feature>
<dbReference type="InterPro" id="IPR029063">
    <property type="entry name" value="SAM-dependent_MTases_sf"/>
</dbReference>
<dbReference type="KEGG" id="kbt:BCUE_0502"/>
<keyword evidence="1" id="KW-0004">4Fe-4S</keyword>
<evidence type="ECO:0000256" key="1">
    <source>
        <dbReference type="ARBA" id="ARBA00022485"/>
    </source>
</evidence>
<dbReference type="PATRIC" id="fig|1208922.3.peg.253"/>
<dbReference type="PROSITE" id="PS50926">
    <property type="entry name" value="TRAM"/>
    <property type="match status" value="1"/>
</dbReference>
<dbReference type="Pfam" id="PF01938">
    <property type="entry name" value="TRAM"/>
    <property type="match status" value="1"/>
</dbReference>
<dbReference type="InterPro" id="IPR002792">
    <property type="entry name" value="TRAM_dom"/>
</dbReference>
<evidence type="ECO:0000256" key="7">
    <source>
        <dbReference type="PROSITE-ProRule" id="PRU10015"/>
    </source>
</evidence>
<evidence type="ECO:0000259" key="8">
    <source>
        <dbReference type="PROSITE" id="PS50926"/>
    </source>
</evidence>
<feature type="active site" description="Nucleophile" evidence="6">
    <location>
        <position position="396"/>
    </location>
</feature>
<keyword evidence="1" id="KW-0479">Metal-binding</keyword>
<dbReference type="Gene3D" id="2.40.50.140">
    <property type="entry name" value="Nucleic acid-binding proteins"/>
    <property type="match status" value="1"/>
</dbReference>
<accession>M1MD62</accession>
<dbReference type="PANTHER" id="PTHR11061">
    <property type="entry name" value="RNA M5U METHYLTRANSFERASE"/>
    <property type="match status" value="1"/>
</dbReference>
<dbReference type="Gene3D" id="3.40.50.150">
    <property type="entry name" value="Vaccinia Virus protein VP39"/>
    <property type="match status" value="1"/>
</dbReference>